<dbReference type="AlphaFoldDB" id="A0A8J7Y8U8"/>
<dbReference type="InterPro" id="IPR023203">
    <property type="entry name" value="TTHA0068_sf"/>
</dbReference>
<organism evidence="1 2">
    <name type="scientific">Haloarcula limicola</name>
    <dbReference type="NCBI Taxonomy" id="1429915"/>
    <lineage>
        <taxon>Archaea</taxon>
        <taxon>Methanobacteriati</taxon>
        <taxon>Methanobacteriota</taxon>
        <taxon>Stenosarchaea group</taxon>
        <taxon>Halobacteria</taxon>
        <taxon>Halobacteriales</taxon>
        <taxon>Haloarculaceae</taxon>
        <taxon>Haloarcula</taxon>
    </lineage>
</organism>
<dbReference type="OrthoDB" id="270022at2157"/>
<comment type="caution">
    <text evidence="1">The sequence shown here is derived from an EMBL/GenBank/DDBJ whole genome shotgun (WGS) entry which is preliminary data.</text>
</comment>
<dbReference type="PANTHER" id="PTHR34796:SF1">
    <property type="entry name" value="EXPRESSED PROTEIN"/>
    <property type="match status" value="1"/>
</dbReference>
<dbReference type="Pfam" id="PF03745">
    <property type="entry name" value="DUF309"/>
    <property type="match status" value="1"/>
</dbReference>
<accession>A0A8J7Y8U8</accession>
<dbReference type="Proteomes" id="UP000766550">
    <property type="component" value="Unassembled WGS sequence"/>
</dbReference>
<dbReference type="EMBL" id="JAHQXF010000001">
    <property type="protein sequence ID" value="MBV0924211.1"/>
    <property type="molecule type" value="Genomic_DNA"/>
</dbReference>
<dbReference type="RefSeq" id="WP_162317279.1">
    <property type="nucleotide sequence ID" value="NZ_JAHQXF010000001.1"/>
</dbReference>
<sequence>MDAHLRAGIAVYNAGRYHAAHDAWEDYWLDLDPGDDERFLHGLIQFTAVVHHAGNENWSGARGLAESAGEYLADLPPEYRGVDLDSVRSFLDRVAADPEAVDWDDPPRLTHDGETIGYDDLDFDATAVAADVLAEADGYDEDAIAGAIDYARDELDERGEGRFVGLLFAFVRDEEHRAVVYHRLRDHVQRERQKDDDVSGLFG</sequence>
<keyword evidence="2" id="KW-1185">Reference proteome</keyword>
<dbReference type="InterPro" id="IPR005500">
    <property type="entry name" value="DUF309"/>
</dbReference>
<gene>
    <name evidence="1" type="ORF">KTS45_08345</name>
</gene>
<evidence type="ECO:0000313" key="1">
    <source>
        <dbReference type="EMBL" id="MBV0924211.1"/>
    </source>
</evidence>
<protein>
    <submittedName>
        <fullName evidence="1">DUF309 domain-containing protein</fullName>
    </submittedName>
</protein>
<dbReference type="Gene3D" id="1.10.3450.10">
    <property type="entry name" value="TTHA0068-like"/>
    <property type="match status" value="1"/>
</dbReference>
<proteinExistence type="predicted"/>
<dbReference type="SUPFAM" id="SSF140663">
    <property type="entry name" value="TTHA0068-like"/>
    <property type="match status" value="1"/>
</dbReference>
<evidence type="ECO:0000313" key="2">
    <source>
        <dbReference type="Proteomes" id="UP000766550"/>
    </source>
</evidence>
<name>A0A8J7Y8U8_9EURY</name>
<reference evidence="1 2" key="1">
    <citation type="submission" date="2021-06" db="EMBL/GenBank/DDBJ databases">
        <title>New haloarchaea isolates fom saline soil.</title>
        <authorList>
            <person name="Duran-Viseras A."/>
            <person name="Sanchez-Porro C.S."/>
            <person name="Ventosa A."/>
        </authorList>
    </citation>
    <scope>NUCLEOTIDE SEQUENCE [LARGE SCALE GENOMIC DNA]</scope>
    <source>
        <strain evidence="1 2">JCM 183640</strain>
    </source>
</reference>
<dbReference type="PANTHER" id="PTHR34796">
    <property type="entry name" value="EXPRESSED PROTEIN"/>
    <property type="match status" value="1"/>
</dbReference>